<reference evidence="4" key="2">
    <citation type="submission" date="2021-04" db="EMBL/GenBank/DDBJ databases">
        <authorList>
            <person name="Gilroy R."/>
        </authorList>
    </citation>
    <scope>NUCLEOTIDE SEQUENCE</scope>
    <source>
        <strain evidence="4">CHK192-8294</strain>
    </source>
</reference>
<reference evidence="4" key="1">
    <citation type="journal article" date="2021" name="PeerJ">
        <title>Extensive microbial diversity within the chicken gut microbiome revealed by metagenomics and culture.</title>
        <authorList>
            <person name="Gilroy R."/>
            <person name="Ravi A."/>
            <person name="Getino M."/>
            <person name="Pursley I."/>
            <person name="Horton D.L."/>
            <person name="Alikhan N.F."/>
            <person name="Baker D."/>
            <person name="Gharbi K."/>
            <person name="Hall N."/>
            <person name="Watson M."/>
            <person name="Adriaenssens E.M."/>
            <person name="Foster-Nyarko E."/>
            <person name="Jarju S."/>
            <person name="Secka A."/>
            <person name="Antonio M."/>
            <person name="Oren A."/>
            <person name="Chaudhuri R.R."/>
            <person name="La Ragione R."/>
            <person name="Hildebrand F."/>
            <person name="Pallen M.J."/>
        </authorList>
    </citation>
    <scope>NUCLEOTIDE SEQUENCE</scope>
    <source>
        <strain evidence="4">CHK192-8294</strain>
    </source>
</reference>
<dbReference type="EMBL" id="DWXO01000045">
    <property type="protein sequence ID" value="HJB80170.1"/>
    <property type="molecule type" value="Genomic_DNA"/>
</dbReference>
<dbReference type="PANTHER" id="PTHR47505">
    <property type="entry name" value="DNA UTILIZATION PROTEIN YHGH"/>
    <property type="match status" value="1"/>
</dbReference>
<evidence type="ECO:0000259" key="3">
    <source>
        <dbReference type="Pfam" id="PF18912"/>
    </source>
</evidence>
<evidence type="ECO:0000259" key="2">
    <source>
        <dbReference type="Pfam" id="PF00156"/>
    </source>
</evidence>
<comment type="caution">
    <text evidence="4">The sequence shown here is derived from an EMBL/GenBank/DDBJ whole genome shotgun (WGS) entry which is preliminary data.</text>
</comment>
<dbReference type="InterPro" id="IPR044005">
    <property type="entry name" value="DZR_2"/>
</dbReference>
<gene>
    <name evidence="4" type="ORF">H9712_04245</name>
</gene>
<comment type="similarity">
    <text evidence="1">Belongs to the ComF/GntX family.</text>
</comment>
<dbReference type="Pfam" id="PF00156">
    <property type="entry name" value="Pribosyltran"/>
    <property type="match status" value="1"/>
</dbReference>
<proteinExistence type="inferred from homology"/>
<dbReference type="PANTHER" id="PTHR47505:SF1">
    <property type="entry name" value="DNA UTILIZATION PROTEIN YHGH"/>
    <property type="match status" value="1"/>
</dbReference>
<evidence type="ECO:0000256" key="1">
    <source>
        <dbReference type="ARBA" id="ARBA00008007"/>
    </source>
</evidence>
<name>A0A9D2MLZ1_9FIRM</name>
<accession>A0A9D2MLZ1</accession>
<dbReference type="SUPFAM" id="SSF53271">
    <property type="entry name" value="PRTase-like"/>
    <property type="match status" value="1"/>
</dbReference>
<evidence type="ECO:0000313" key="4">
    <source>
        <dbReference type="EMBL" id="HJB80170.1"/>
    </source>
</evidence>
<dbReference type="InterPro" id="IPR029057">
    <property type="entry name" value="PRTase-like"/>
</dbReference>
<feature type="domain" description="Double zinc ribbon" evidence="3">
    <location>
        <begin position="1"/>
        <end position="35"/>
    </location>
</feature>
<dbReference type="Gene3D" id="3.40.50.2020">
    <property type="match status" value="1"/>
</dbReference>
<evidence type="ECO:0000313" key="5">
    <source>
        <dbReference type="Proteomes" id="UP000823921"/>
    </source>
</evidence>
<dbReference type="InterPro" id="IPR000836">
    <property type="entry name" value="PRTase_dom"/>
</dbReference>
<feature type="domain" description="Phosphoribosyltransferase" evidence="2">
    <location>
        <begin position="117"/>
        <end position="208"/>
    </location>
</feature>
<sequence>MDIIFPPKCAFCGALLGDEEKEVCARCAKALPYRGPGETVRSVDGFDCAVTFYYAGPVVDGVHALKFQNKPGRAAVFGRLLAQTAAEELGGRFDAVTFVPVSARRNFSRGYDQARLLAEAAGRVWGVKAEKILRKARNNRPQSTVKSPEERRRNVEAAYLVPRPELAAGRRFLLVDDVVTTGSTLAACAWTLMDAGAASVVCAALAGGRPPEEDGT</sequence>
<dbReference type="Pfam" id="PF18912">
    <property type="entry name" value="DZR_2"/>
    <property type="match status" value="1"/>
</dbReference>
<protein>
    <submittedName>
        <fullName evidence="4">ComF family protein</fullName>
    </submittedName>
</protein>
<dbReference type="AlphaFoldDB" id="A0A9D2MLZ1"/>
<dbReference type="Proteomes" id="UP000823921">
    <property type="component" value="Unassembled WGS sequence"/>
</dbReference>
<dbReference type="InterPro" id="IPR051910">
    <property type="entry name" value="ComF/GntX_DNA_util-trans"/>
</dbReference>
<organism evidence="4 5">
    <name type="scientific">Candidatus Flavonifractor intestinigallinarum</name>
    <dbReference type="NCBI Taxonomy" id="2838586"/>
    <lineage>
        <taxon>Bacteria</taxon>
        <taxon>Bacillati</taxon>
        <taxon>Bacillota</taxon>
        <taxon>Clostridia</taxon>
        <taxon>Eubacteriales</taxon>
        <taxon>Oscillospiraceae</taxon>
        <taxon>Flavonifractor</taxon>
    </lineage>
</organism>
<dbReference type="CDD" id="cd06223">
    <property type="entry name" value="PRTases_typeI"/>
    <property type="match status" value="1"/>
</dbReference>